<dbReference type="Pfam" id="PF07398">
    <property type="entry name" value="MDMPI_C"/>
    <property type="match status" value="1"/>
</dbReference>
<feature type="domain" description="MDMPI C-terminal" evidence="1">
    <location>
        <begin position="139"/>
        <end position="218"/>
    </location>
</feature>
<dbReference type="GO" id="GO:0005886">
    <property type="term" value="C:plasma membrane"/>
    <property type="evidence" value="ECO:0007669"/>
    <property type="project" value="TreeGrafter"/>
</dbReference>
<keyword evidence="4" id="KW-1185">Reference proteome</keyword>
<dbReference type="Proteomes" id="UP000271573">
    <property type="component" value="Chromosome"/>
</dbReference>
<evidence type="ECO:0000313" key="3">
    <source>
        <dbReference type="EMBL" id="BBH16275.1"/>
    </source>
</evidence>
<dbReference type="InterPro" id="IPR034660">
    <property type="entry name" value="DinB/YfiT-like"/>
</dbReference>
<dbReference type="InterPro" id="IPR010872">
    <property type="entry name" value="MDMPI_C-term_domain"/>
</dbReference>
<protein>
    <recommendedName>
        <fullName evidence="5">Mycothiol-dependent maleylpyruvate isomerase metal-binding domain-containing protein</fullName>
    </recommendedName>
</protein>
<dbReference type="PANTHER" id="PTHR40758:SF1">
    <property type="entry name" value="CONSERVED PROTEIN"/>
    <property type="match status" value="1"/>
</dbReference>
<accession>A0A3G9IJN6</accession>
<evidence type="ECO:0008006" key="5">
    <source>
        <dbReference type="Google" id="ProtNLM"/>
    </source>
</evidence>
<dbReference type="SUPFAM" id="SSF109854">
    <property type="entry name" value="DinB/YfiT-like putative metalloenzymes"/>
    <property type="match status" value="1"/>
</dbReference>
<reference evidence="3 4" key="1">
    <citation type="submission" date="2018-11" db="EMBL/GenBank/DDBJ databases">
        <title>Complete genome sequence of Nocardioides baekrokdamisoli strain KCTC 39748.</title>
        <authorList>
            <person name="Kang S.W."/>
            <person name="Lee K.C."/>
            <person name="Kim K.K."/>
            <person name="Kim J.S."/>
            <person name="Kim D.S."/>
            <person name="Ko S.H."/>
            <person name="Yang S.H."/>
            <person name="Shin Y.K."/>
            <person name="Lee J.S."/>
        </authorList>
    </citation>
    <scope>NUCLEOTIDE SEQUENCE [LARGE SCALE GENOMIC DNA]</scope>
    <source>
        <strain evidence="3 4">KCTC 39748</strain>
    </source>
</reference>
<sequence length="227" mass="24826">MPEAAIDYLPLLAELQHRFHSSIPADLDVAIPTCGDWTATELVQHLADVHRWAAGMARGVNEWEEGPTEGFANYYEACARLLRETLAEVGPDAPAKTLVGPGPASFWHRRQVHETLIHLHDLRTPLALGLDGVPAEVWADGVEEVVSMFYPRQVTLGRTEPVPYPVEFVASDIGTRWQLGDGAPVATVTAPARELDLFLWGRIGLAHVTTAGDESKLAEALTRKLTP</sequence>
<evidence type="ECO:0000313" key="4">
    <source>
        <dbReference type="Proteomes" id="UP000271573"/>
    </source>
</evidence>
<dbReference type="RefSeq" id="WP_125566562.1">
    <property type="nucleotide sequence ID" value="NZ_AP019307.1"/>
</dbReference>
<name>A0A3G9IJN6_9ACTN</name>
<evidence type="ECO:0000259" key="1">
    <source>
        <dbReference type="Pfam" id="PF07398"/>
    </source>
</evidence>
<dbReference type="EMBL" id="AP019307">
    <property type="protein sequence ID" value="BBH16275.1"/>
    <property type="molecule type" value="Genomic_DNA"/>
</dbReference>
<dbReference type="PANTHER" id="PTHR40758">
    <property type="entry name" value="CONSERVED PROTEIN"/>
    <property type="match status" value="1"/>
</dbReference>
<feature type="domain" description="Mycothiol-dependent maleylpyruvate isomerase metal-binding" evidence="2">
    <location>
        <begin position="24"/>
        <end position="123"/>
    </location>
</feature>
<dbReference type="Pfam" id="PF11716">
    <property type="entry name" value="MDMPI_N"/>
    <property type="match status" value="1"/>
</dbReference>
<proteinExistence type="predicted"/>
<evidence type="ECO:0000259" key="2">
    <source>
        <dbReference type="Pfam" id="PF11716"/>
    </source>
</evidence>
<dbReference type="KEGG" id="nbe:Back2_05620"/>
<dbReference type="OrthoDB" id="3671213at2"/>
<dbReference type="InterPro" id="IPR017517">
    <property type="entry name" value="Maleyloyr_isom"/>
</dbReference>
<dbReference type="InterPro" id="IPR024344">
    <property type="entry name" value="MDMPI_metal-binding"/>
</dbReference>
<dbReference type="GO" id="GO:0046872">
    <property type="term" value="F:metal ion binding"/>
    <property type="evidence" value="ECO:0007669"/>
    <property type="project" value="InterPro"/>
</dbReference>
<dbReference type="AlphaFoldDB" id="A0A3G9IJN6"/>
<gene>
    <name evidence="3" type="ORF">Back2_05620</name>
</gene>
<dbReference type="NCBIfam" id="TIGR03083">
    <property type="entry name" value="maleylpyruvate isomerase family mycothiol-dependent enzyme"/>
    <property type="match status" value="1"/>
</dbReference>
<organism evidence="3 4">
    <name type="scientific">Nocardioides baekrokdamisoli</name>
    <dbReference type="NCBI Taxonomy" id="1804624"/>
    <lineage>
        <taxon>Bacteria</taxon>
        <taxon>Bacillati</taxon>
        <taxon>Actinomycetota</taxon>
        <taxon>Actinomycetes</taxon>
        <taxon>Propionibacteriales</taxon>
        <taxon>Nocardioidaceae</taxon>
        <taxon>Nocardioides</taxon>
    </lineage>
</organism>